<name>A0A022PS78_ERYGU</name>
<organism evidence="2 3">
    <name type="scientific">Erythranthe guttata</name>
    <name type="common">Yellow monkey flower</name>
    <name type="synonym">Mimulus guttatus</name>
    <dbReference type="NCBI Taxonomy" id="4155"/>
    <lineage>
        <taxon>Eukaryota</taxon>
        <taxon>Viridiplantae</taxon>
        <taxon>Streptophyta</taxon>
        <taxon>Embryophyta</taxon>
        <taxon>Tracheophyta</taxon>
        <taxon>Spermatophyta</taxon>
        <taxon>Magnoliopsida</taxon>
        <taxon>eudicotyledons</taxon>
        <taxon>Gunneridae</taxon>
        <taxon>Pentapetalae</taxon>
        <taxon>asterids</taxon>
        <taxon>lamiids</taxon>
        <taxon>Lamiales</taxon>
        <taxon>Phrymaceae</taxon>
        <taxon>Erythranthe</taxon>
    </lineage>
</organism>
<evidence type="ECO:0000313" key="3">
    <source>
        <dbReference type="Proteomes" id="UP000030748"/>
    </source>
</evidence>
<dbReference type="InterPro" id="IPR008978">
    <property type="entry name" value="HSP20-like_chaperone"/>
</dbReference>
<evidence type="ECO:0000313" key="2">
    <source>
        <dbReference type="EMBL" id="EYU19202.1"/>
    </source>
</evidence>
<gene>
    <name evidence="2" type="ORF">MIMGU_mgv1a014414mg</name>
</gene>
<dbReference type="SUPFAM" id="SSF49764">
    <property type="entry name" value="HSP20-like chaperones"/>
    <property type="match status" value="1"/>
</dbReference>
<dbReference type="Gene3D" id="2.60.40.790">
    <property type="match status" value="1"/>
</dbReference>
<dbReference type="KEGG" id="egt:105948857"/>
<accession>A0A022PS78</accession>
<dbReference type="STRING" id="4155.A0A022PS78"/>
<dbReference type="eggNOG" id="ENOG502RXVI">
    <property type="taxonomic scope" value="Eukaryota"/>
</dbReference>
<dbReference type="AlphaFoldDB" id="A0A022PS78"/>
<dbReference type="Proteomes" id="UP000030748">
    <property type="component" value="Unassembled WGS sequence"/>
</dbReference>
<dbReference type="Pfam" id="PF00011">
    <property type="entry name" value="HSP20"/>
    <property type="match status" value="1"/>
</dbReference>
<sequence length="190" mass="22101">MSSYKQVEIQIEDQTTPHNKWCHPLKEDGFANFITSKLLDNPTVVHKIFGAGSFFSPLLFGKFFDPSDAFPLWEFESDSLIMPPNLHNSSSHRNIDWSQTDNDFVLTAEIPGNTVEVCIENGKIMEISGQWRQKREWKSGLWWEYGYVRRIELPEQTDWRKTEARVKNDLVLEIKIPKNTRECTVDAPPN</sequence>
<evidence type="ECO:0000259" key="1">
    <source>
        <dbReference type="Pfam" id="PF00011"/>
    </source>
</evidence>
<feature type="domain" description="SHSP" evidence="1">
    <location>
        <begin position="96"/>
        <end position="182"/>
    </location>
</feature>
<protein>
    <recommendedName>
        <fullName evidence="1">SHSP domain-containing protein</fullName>
    </recommendedName>
</protein>
<proteinExistence type="predicted"/>
<dbReference type="PANTHER" id="PTHR47838">
    <property type="entry name" value="21.7 KDA CLASS VI HEAT SHOCK PROTEIN"/>
    <property type="match status" value="1"/>
</dbReference>
<keyword evidence="3" id="KW-1185">Reference proteome</keyword>
<dbReference type="OMA" id="HNDIYLE"/>
<dbReference type="EMBL" id="KI632305">
    <property type="protein sequence ID" value="EYU19202.1"/>
    <property type="molecule type" value="Genomic_DNA"/>
</dbReference>
<dbReference type="OrthoDB" id="1431247at2759"/>
<reference evidence="2 3" key="1">
    <citation type="journal article" date="2013" name="Proc. Natl. Acad. Sci. U.S.A.">
        <title>Fine-scale variation in meiotic recombination in Mimulus inferred from population shotgun sequencing.</title>
        <authorList>
            <person name="Hellsten U."/>
            <person name="Wright K.M."/>
            <person name="Jenkins J."/>
            <person name="Shu S."/>
            <person name="Yuan Y."/>
            <person name="Wessler S.R."/>
            <person name="Schmutz J."/>
            <person name="Willis J.H."/>
            <person name="Rokhsar D.S."/>
        </authorList>
    </citation>
    <scope>NUCLEOTIDE SEQUENCE [LARGE SCALE GENOMIC DNA]</scope>
    <source>
        <strain evidence="3">cv. DUN x IM62</strain>
    </source>
</reference>
<dbReference type="PANTHER" id="PTHR47838:SF1">
    <property type="entry name" value="21.7 KDA CLASS VI HEAT SHOCK PROTEIN"/>
    <property type="match status" value="1"/>
</dbReference>
<dbReference type="PhylomeDB" id="A0A022PS78"/>
<dbReference type="InterPro" id="IPR002068">
    <property type="entry name" value="A-crystallin/Hsp20_dom"/>
</dbReference>